<reference evidence="2 3" key="1">
    <citation type="submission" date="2024-03" db="EMBL/GenBank/DDBJ databases">
        <title>Novel species of the genus Variovorax.</title>
        <authorList>
            <person name="Liu Q."/>
            <person name="Xin Y.-H."/>
        </authorList>
    </citation>
    <scope>NUCLEOTIDE SEQUENCE [LARGE SCALE GENOMIC DNA]</scope>
    <source>
        <strain evidence="2 3">KACC 18901</strain>
    </source>
</reference>
<dbReference type="Pfam" id="PF18754">
    <property type="entry name" value="Nmad3"/>
    <property type="match status" value="1"/>
</dbReference>
<keyword evidence="3" id="KW-1185">Reference proteome</keyword>
<feature type="domain" description="Nucleotide modification associated" evidence="1">
    <location>
        <begin position="2"/>
        <end position="264"/>
    </location>
</feature>
<gene>
    <name evidence="2" type="ORF">WKW79_31410</name>
</gene>
<name>A0ABU8XHY3_9BURK</name>
<proteinExistence type="predicted"/>
<evidence type="ECO:0000259" key="1">
    <source>
        <dbReference type="Pfam" id="PF18754"/>
    </source>
</evidence>
<dbReference type="RefSeq" id="WP_340339162.1">
    <property type="nucleotide sequence ID" value="NZ_JBBKZS010000024.1"/>
</dbReference>
<sequence length="283" mass="30664">MKIILSRKGFDSQYGGVPSPILPNGSILSFPIPSRYGRPLADIESPVGSMHSVAADLSRGKINARTNVHLDPDLWSSAAPRAEGWRASLGQVGSAQGHLRRQNVTVGDVFLFFGWFRPAEQHQGTWRYVPGAPEIHSLFGWLQVGEVIALDAKSKTPVWLHDHPHVVHASDIGDGNTLYVANDRLTINGADVVVGGAGGFTRWSKGLQLTAPGASTKSIWRMPKWMAPKAGGPALSYHADPERWSTVDGLPHLKSVAKGQEFVREVDSAAGHRWLSQLIATHA</sequence>
<evidence type="ECO:0000313" key="3">
    <source>
        <dbReference type="Proteomes" id="UP001367030"/>
    </source>
</evidence>
<dbReference type="Proteomes" id="UP001367030">
    <property type="component" value="Unassembled WGS sequence"/>
</dbReference>
<evidence type="ECO:0000313" key="2">
    <source>
        <dbReference type="EMBL" id="MEJ8859116.1"/>
    </source>
</evidence>
<comment type="caution">
    <text evidence="2">The sequence shown here is derived from an EMBL/GenBank/DDBJ whole genome shotgun (WGS) entry which is preliminary data.</text>
</comment>
<dbReference type="EMBL" id="JBBKZS010000024">
    <property type="protein sequence ID" value="MEJ8859116.1"/>
    <property type="molecule type" value="Genomic_DNA"/>
</dbReference>
<dbReference type="InterPro" id="IPR041135">
    <property type="entry name" value="Nmad3"/>
</dbReference>
<accession>A0ABU8XHY3</accession>
<protein>
    <recommendedName>
        <fullName evidence="1">Nucleotide modification associated domain-containing protein</fullName>
    </recommendedName>
</protein>
<organism evidence="2 3">
    <name type="scientific">Variovorax robiniae</name>
    <dbReference type="NCBI Taxonomy" id="1836199"/>
    <lineage>
        <taxon>Bacteria</taxon>
        <taxon>Pseudomonadati</taxon>
        <taxon>Pseudomonadota</taxon>
        <taxon>Betaproteobacteria</taxon>
        <taxon>Burkholderiales</taxon>
        <taxon>Comamonadaceae</taxon>
        <taxon>Variovorax</taxon>
    </lineage>
</organism>